<keyword evidence="2" id="KW-0472">Membrane</keyword>
<evidence type="ECO:0000256" key="1">
    <source>
        <dbReference type="SAM" id="MobiDB-lite"/>
    </source>
</evidence>
<organism evidence="3">
    <name type="scientific">marine metagenome</name>
    <dbReference type="NCBI Taxonomy" id="408172"/>
    <lineage>
        <taxon>unclassified sequences</taxon>
        <taxon>metagenomes</taxon>
        <taxon>ecological metagenomes</taxon>
    </lineage>
</organism>
<gene>
    <name evidence="3" type="ORF">METZ01_LOCUS13429</name>
</gene>
<dbReference type="AlphaFoldDB" id="A0A381P0X3"/>
<evidence type="ECO:0000313" key="3">
    <source>
        <dbReference type="EMBL" id="SUZ60575.1"/>
    </source>
</evidence>
<dbReference type="EMBL" id="UINC01000753">
    <property type="protein sequence ID" value="SUZ60575.1"/>
    <property type="molecule type" value="Genomic_DNA"/>
</dbReference>
<accession>A0A381P0X3</accession>
<evidence type="ECO:0000256" key="2">
    <source>
        <dbReference type="SAM" id="Phobius"/>
    </source>
</evidence>
<sequence>MRAPFSVVDPAGLEDEMSNRIGLLLAVICATAVSGVVSTVAAQNSGSTPRWEVPRTPDGHPDLQGNWTNQTLTPLERRGGGGPVYTPEQVAQIEQGSVNRFIAGERPSDPNRAAPRAGGSVGGYNNVYFELGHKVAVVNGEPRSSLITFPSNGRIPAFTPEGERQIQESRDLKAQFNEFDHPELRPIAERCLVSYGSPAGPPMLPTTGYNSNYTIVQTADHVLIMTEMVHDARIIRIGDGPRLPEHVRPWFGDSWGRWEGDVLVVETTNIYLRQEFSGNVGATLAGGQDPHPSEQMKVTERFSRVDDETVLYEFTVDDPTVYTETWGGQIPMVALHQNLYEYACQEGNYGLENILSGARYQERMEAEEASDSRRD</sequence>
<keyword evidence="2" id="KW-0812">Transmembrane</keyword>
<keyword evidence="2" id="KW-1133">Transmembrane helix</keyword>
<name>A0A381P0X3_9ZZZZ</name>
<feature type="region of interest" description="Disordered" evidence="1">
    <location>
        <begin position="44"/>
        <end position="66"/>
    </location>
</feature>
<feature type="compositionally biased region" description="Basic and acidic residues" evidence="1">
    <location>
        <begin position="52"/>
        <end position="61"/>
    </location>
</feature>
<feature type="transmembrane region" description="Helical" evidence="2">
    <location>
        <begin position="21"/>
        <end position="42"/>
    </location>
</feature>
<protein>
    <submittedName>
        <fullName evidence="3">Uncharacterized protein</fullName>
    </submittedName>
</protein>
<reference evidence="3" key="1">
    <citation type="submission" date="2018-05" db="EMBL/GenBank/DDBJ databases">
        <authorList>
            <person name="Lanie J.A."/>
            <person name="Ng W.-L."/>
            <person name="Kazmierczak K.M."/>
            <person name="Andrzejewski T.M."/>
            <person name="Davidsen T.M."/>
            <person name="Wayne K.J."/>
            <person name="Tettelin H."/>
            <person name="Glass J.I."/>
            <person name="Rusch D."/>
            <person name="Podicherti R."/>
            <person name="Tsui H.-C.T."/>
            <person name="Winkler M.E."/>
        </authorList>
    </citation>
    <scope>NUCLEOTIDE SEQUENCE</scope>
</reference>
<proteinExistence type="predicted"/>